<evidence type="ECO:0000259" key="8">
    <source>
        <dbReference type="Pfam" id="PF02852"/>
    </source>
</evidence>
<evidence type="ECO:0000256" key="3">
    <source>
        <dbReference type="ARBA" id="ARBA00022827"/>
    </source>
</evidence>
<keyword evidence="6" id="KW-0547">Nucleotide-binding</keyword>
<feature type="binding site" evidence="6">
    <location>
        <position position="297"/>
    </location>
    <ligand>
        <name>FAD</name>
        <dbReference type="ChEBI" id="CHEBI:57692"/>
    </ligand>
</feature>
<dbReference type="EMBL" id="NIBB01000022">
    <property type="protein sequence ID" value="PAB52794.1"/>
    <property type="molecule type" value="Genomic_DNA"/>
</dbReference>
<feature type="active site" description="Proton acceptor" evidence="5">
    <location>
        <position position="431"/>
    </location>
</feature>
<dbReference type="PANTHER" id="PTHR43014">
    <property type="entry name" value="MERCURIC REDUCTASE"/>
    <property type="match status" value="1"/>
</dbReference>
<evidence type="ECO:0000259" key="9">
    <source>
        <dbReference type="Pfam" id="PF07992"/>
    </source>
</evidence>
<organism evidence="10 11">
    <name type="scientific">Lactobacillus johnsonii</name>
    <dbReference type="NCBI Taxonomy" id="33959"/>
    <lineage>
        <taxon>Bacteria</taxon>
        <taxon>Bacillati</taxon>
        <taxon>Bacillota</taxon>
        <taxon>Bacilli</taxon>
        <taxon>Lactobacillales</taxon>
        <taxon>Lactobacillaceae</taxon>
        <taxon>Lactobacillus</taxon>
    </lineage>
</organism>
<keyword evidence="6" id="KW-0520">NAD</keyword>
<dbReference type="SUPFAM" id="SSF55424">
    <property type="entry name" value="FAD/NAD-linked reductases, dimerisation (C-terminal) domain"/>
    <property type="match status" value="1"/>
</dbReference>
<dbReference type="SUPFAM" id="SSF51905">
    <property type="entry name" value="FAD/NAD(P)-binding domain"/>
    <property type="match status" value="1"/>
</dbReference>
<evidence type="ECO:0000256" key="1">
    <source>
        <dbReference type="ARBA" id="ARBA00007532"/>
    </source>
</evidence>
<evidence type="ECO:0000256" key="7">
    <source>
        <dbReference type="PIRSR" id="PIRSR000350-4"/>
    </source>
</evidence>
<feature type="disulfide bond" description="Redox-active" evidence="7">
    <location>
        <begin position="43"/>
        <end position="48"/>
    </location>
</feature>
<feature type="binding site" evidence="6">
    <location>
        <position position="256"/>
    </location>
    <ligand>
        <name>NAD(+)</name>
        <dbReference type="ChEBI" id="CHEBI:57540"/>
    </ligand>
</feature>
<evidence type="ECO:0000313" key="11">
    <source>
        <dbReference type="Proteomes" id="UP000216448"/>
    </source>
</evidence>
<evidence type="ECO:0000256" key="5">
    <source>
        <dbReference type="PIRSR" id="PIRSR000350-2"/>
    </source>
</evidence>
<dbReference type="InterPro" id="IPR001100">
    <property type="entry name" value="Pyr_nuc-diS_OxRdtase"/>
</dbReference>
<dbReference type="InterPro" id="IPR004099">
    <property type="entry name" value="Pyr_nucl-diS_OxRdtase_dimer"/>
</dbReference>
<dbReference type="InterPro" id="IPR016156">
    <property type="entry name" value="FAD/NAD-linked_Rdtase_dimer_sf"/>
</dbReference>
<evidence type="ECO:0000256" key="4">
    <source>
        <dbReference type="ARBA" id="ARBA00023002"/>
    </source>
</evidence>
<accession>A0AAX0PV42</accession>
<dbReference type="GO" id="GO:0003955">
    <property type="term" value="F:NAD(P)H dehydrogenase (quinone) activity"/>
    <property type="evidence" value="ECO:0007669"/>
    <property type="project" value="TreeGrafter"/>
</dbReference>
<sequence length="443" mass="49121">MEKIKNIIIGFGKGGKTLAKFLAQKGEEVLVIEKSNKMYGGTCINIACLPSKRLIIEAANGVSYVDAVNGKNEMTAQLREKNYHMLADEKIITVLDGKAHFIADHEIEVELPNGKKAQYKGDRIFINTGAVPVMLPIPGLKESKYILDSTQAMDEKKMPKNLTIIGAGYIGLEFASMFAKYGSKVTVLDHNKEFLVREDEDISNAVRKDMEDAGIKFELGADIEKITDETTDAKATYQINGKTKTINADRILVATGRKPNTENLGLENTAIETTDRGAIKVDDFLRTTVDNVWAIGDVKGGLQFTYISLDDFRIIKDQLFGTGARMVSDRKVIPYSLFISPALSQVGLNEKQANKLGKEYKLFKLPVTAIPKAKVAKDNRGLFKALVDPETEKILGATLYGIESYELINMISLAMKAHLSYTVLRDQIYTHPTMSEAFNDLFK</sequence>
<keyword evidence="4" id="KW-0560">Oxidoreductase</keyword>
<dbReference type="PANTHER" id="PTHR43014:SF4">
    <property type="entry name" value="PYRIDINE NUCLEOTIDE-DISULFIDE OXIDOREDUCTASE RCLA-RELATED"/>
    <property type="match status" value="1"/>
</dbReference>
<gene>
    <name evidence="10" type="ORF">A3P64_04470</name>
</gene>
<feature type="binding site" evidence="6">
    <location>
        <position position="52"/>
    </location>
    <ligand>
        <name>FAD</name>
        <dbReference type="ChEBI" id="CHEBI:57692"/>
    </ligand>
</feature>
<comment type="cofactor">
    <cofactor evidence="6">
        <name>FAD</name>
        <dbReference type="ChEBI" id="CHEBI:57692"/>
    </cofactor>
    <text evidence="6">Binds 1 FAD per subunit.</text>
</comment>
<feature type="domain" description="Pyridine nucleotide-disulphide oxidoreductase dimerisation" evidence="8">
    <location>
        <begin position="333"/>
        <end position="440"/>
    </location>
</feature>
<evidence type="ECO:0000313" key="10">
    <source>
        <dbReference type="EMBL" id="PAB52794.1"/>
    </source>
</evidence>
<feature type="binding site" evidence="6">
    <location>
        <begin position="166"/>
        <end position="173"/>
    </location>
    <ligand>
        <name>NAD(+)</name>
        <dbReference type="ChEBI" id="CHEBI:57540"/>
    </ligand>
</feature>
<dbReference type="FunFam" id="3.30.390.30:FF:000001">
    <property type="entry name" value="Dihydrolipoyl dehydrogenase"/>
    <property type="match status" value="1"/>
</dbReference>
<evidence type="ECO:0000256" key="2">
    <source>
        <dbReference type="ARBA" id="ARBA00022630"/>
    </source>
</evidence>
<dbReference type="Pfam" id="PF02852">
    <property type="entry name" value="Pyr_redox_dim"/>
    <property type="match status" value="1"/>
</dbReference>
<comment type="caution">
    <text evidence="10">The sequence shown here is derived from an EMBL/GenBank/DDBJ whole genome shotgun (WGS) entry which is preliminary data.</text>
</comment>
<dbReference type="PRINTS" id="PR00368">
    <property type="entry name" value="FADPNR"/>
</dbReference>
<dbReference type="PIRSF" id="PIRSF000350">
    <property type="entry name" value="Mercury_reductase_MerA"/>
    <property type="match status" value="1"/>
</dbReference>
<reference evidence="10 11" key="1">
    <citation type="submission" date="2017-05" db="EMBL/GenBank/DDBJ databases">
        <title>Lactobacillus johnsonii from commercial turkeys.</title>
        <authorList>
            <person name="Johnson T.J."/>
            <person name="Youmans B."/>
        </authorList>
    </citation>
    <scope>NUCLEOTIDE SEQUENCE [LARGE SCALE GENOMIC DNA]</scope>
    <source>
        <strain evidence="10 11">UMNLJ54</strain>
    </source>
</reference>
<dbReference type="Pfam" id="PF07992">
    <property type="entry name" value="Pyr_redox_2"/>
    <property type="match status" value="1"/>
</dbReference>
<dbReference type="InterPro" id="IPR036188">
    <property type="entry name" value="FAD/NAD-bd_sf"/>
</dbReference>
<dbReference type="Gene3D" id="3.30.390.30">
    <property type="match status" value="1"/>
</dbReference>
<dbReference type="InterPro" id="IPR023753">
    <property type="entry name" value="FAD/NAD-binding_dom"/>
</dbReference>
<dbReference type="GO" id="GO:0050660">
    <property type="term" value="F:flavin adenine dinucleotide binding"/>
    <property type="evidence" value="ECO:0007669"/>
    <property type="project" value="TreeGrafter"/>
</dbReference>
<dbReference type="Gene3D" id="3.50.50.60">
    <property type="entry name" value="FAD/NAD(P)-binding domain"/>
    <property type="match status" value="2"/>
</dbReference>
<keyword evidence="3 6" id="KW-0274">FAD</keyword>
<name>A0AAX0PV42_LACJH</name>
<keyword evidence="2" id="KW-0285">Flavoprotein</keyword>
<protein>
    <submittedName>
        <fullName evidence="10">Pyridine nucleotide-disulfide oxidoreductase</fullName>
    </submittedName>
</protein>
<dbReference type="AlphaFoldDB" id="A0AAX0PV42"/>
<dbReference type="Proteomes" id="UP000216448">
    <property type="component" value="Unassembled WGS sequence"/>
</dbReference>
<feature type="domain" description="FAD/NAD(P)-binding" evidence="9">
    <location>
        <begin position="7"/>
        <end position="306"/>
    </location>
</feature>
<dbReference type="RefSeq" id="WP_095154401.1">
    <property type="nucleotide sequence ID" value="NZ_NIBB01000022.1"/>
</dbReference>
<dbReference type="PRINTS" id="PR00411">
    <property type="entry name" value="PNDRDTASEI"/>
</dbReference>
<proteinExistence type="inferred from homology"/>
<evidence type="ECO:0000256" key="6">
    <source>
        <dbReference type="PIRSR" id="PIRSR000350-3"/>
    </source>
</evidence>
<comment type="similarity">
    <text evidence="1">Belongs to the class-I pyridine nucleotide-disulfide oxidoreductase family.</text>
</comment>